<keyword evidence="3" id="KW-1185">Reference proteome</keyword>
<dbReference type="AlphaFoldDB" id="A0A4C1XEY7"/>
<evidence type="ECO:0000313" key="2">
    <source>
        <dbReference type="EMBL" id="GBP60889.1"/>
    </source>
</evidence>
<feature type="region of interest" description="Disordered" evidence="1">
    <location>
        <begin position="1"/>
        <end position="81"/>
    </location>
</feature>
<dbReference type="EMBL" id="BGZK01000799">
    <property type="protein sequence ID" value="GBP60889.1"/>
    <property type="molecule type" value="Genomic_DNA"/>
</dbReference>
<dbReference type="Proteomes" id="UP000299102">
    <property type="component" value="Unassembled WGS sequence"/>
</dbReference>
<evidence type="ECO:0000256" key="1">
    <source>
        <dbReference type="SAM" id="MobiDB-lite"/>
    </source>
</evidence>
<reference evidence="2 3" key="1">
    <citation type="journal article" date="2019" name="Commun. Biol.">
        <title>The bagworm genome reveals a unique fibroin gene that provides high tensile strength.</title>
        <authorList>
            <person name="Kono N."/>
            <person name="Nakamura H."/>
            <person name="Ohtoshi R."/>
            <person name="Tomita M."/>
            <person name="Numata K."/>
            <person name="Arakawa K."/>
        </authorList>
    </citation>
    <scope>NUCLEOTIDE SEQUENCE [LARGE SCALE GENOMIC DNA]</scope>
</reference>
<name>A0A4C1XEY7_EUMVA</name>
<comment type="caution">
    <text evidence="2">The sequence shown here is derived from an EMBL/GenBank/DDBJ whole genome shotgun (WGS) entry which is preliminary data.</text>
</comment>
<protein>
    <submittedName>
        <fullName evidence="2">Uncharacterized protein</fullName>
    </submittedName>
</protein>
<sequence>MRRESVTSRTHRPAIRHQSVTWRRRERGRADDVTAVGRARSIGGPADGPLRRAAPVPDERAAARTRTGRATSMAKSSRVAG</sequence>
<organism evidence="2 3">
    <name type="scientific">Eumeta variegata</name>
    <name type="common">Bagworm moth</name>
    <name type="synonym">Eumeta japonica</name>
    <dbReference type="NCBI Taxonomy" id="151549"/>
    <lineage>
        <taxon>Eukaryota</taxon>
        <taxon>Metazoa</taxon>
        <taxon>Ecdysozoa</taxon>
        <taxon>Arthropoda</taxon>
        <taxon>Hexapoda</taxon>
        <taxon>Insecta</taxon>
        <taxon>Pterygota</taxon>
        <taxon>Neoptera</taxon>
        <taxon>Endopterygota</taxon>
        <taxon>Lepidoptera</taxon>
        <taxon>Glossata</taxon>
        <taxon>Ditrysia</taxon>
        <taxon>Tineoidea</taxon>
        <taxon>Psychidae</taxon>
        <taxon>Oiketicinae</taxon>
        <taxon>Eumeta</taxon>
    </lineage>
</organism>
<proteinExistence type="predicted"/>
<gene>
    <name evidence="2" type="ORF">EVAR_48693_1</name>
</gene>
<accession>A0A4C1XEY7</accession>
<evidence type="ECO:0000313" key="3">
    <source>
        <dbReference type="Proteomes" id="UP000299102"/>
    </source>
</evidence>